<dbReference type="PANTHER" id="PTHR48475">
    <property type="entry name" value="RIBONUCLEASE H"/>
    <property type="match status" value="1"/>
</dbReference>
<dbReference type="PANTHER" id="PTHR48475:SF2">
    <property type="entry name" value="RIBONUCLEASE H"/>
    <property type="match status" value="1"/>
</dbReference>
<organism evidence="4 5">
    <name type="scientific">Cuscuta campestris</name>
    <dbReference type="NCBI Taxonomy" id="132261"/>
    <lineage>
        <taxon>Eukaryota</taxon>
        <taxon>Viridiplantae</taxon>
        <taxon>Streptophyta</taxon>
        <taxon>Embryophyta</taxon>
        <taxon>Tracheophyta</taxon>
        <taxon>Spermatophyta</taxon>
        <taxon>Magnoliopsida</taxon>
        <taxon>eudicotyledons</taxon>
        <taxon>Gunneridae</taxon>
        <taxon>Pentapetalae</taxon>
        <taxon>asterids</taxon>
        <taxon>lamiids</taxon>
        <taxon>Solanales</taxon>
        <taxon>Convolvulaceae</taxon>
        <taxon>Cuscuteae</taxon>
        <taxon>Cuscuta</taxon>
        <taxon>Cuscuta subgen. Grammica</taxon>
        <taxon>Cuscuta sect. Cleistogrammica</taxon>
    </lineage>
</organism>
<feature type="compositionally biased region" description="Basic and acidic residues" evidence="1">
    <location>
        <begin position="2068"/>
        <end position="2077"/>
    </location>
</feature>
<feature type="domain" description="Reverse transcriptase zinc-binding" evidence="3">
    <location>
        <begin position="1333"/>
        <end position="1399"/>
    </location>
</feature>
<feature type="compositionally biased region" description="Low complexity" evidence="1">
    <location>
        <begin position="2143"/>
        <end position="2156"/>
    </location>
</feature>
<evidence type="ECO:0000256" key="1">
    <source>
        <dbReference type="SAM" id="MobiDB-lite"/>
    </source>
</evidence>
<name>A0A484L0G8_9ASTE</name>
<dbReference type="InterPro" id="IPR012337">
    <property type="entry name" value="RNaseH-like_sf"/>
</dbReference>
<evidence type="ECO:0000313" key="5">
    <source>
        <dbReference type="Proteomes" id="UP000595140"/>
    </source>
</evidence>
<dbReference type="Gene3D" id="3.30.420.10">
    <property type="entry name" value="Ribonuclease H-like superfamily/Ribonuclease H"/>
    <property type="match status" value="1"/>
</dbReference>
<dbReference type="InterPro" id="IPR036397">
    <property type="entry name" value="RNaseH_sf"/>
</dbReference>
<dbReference type="CDD" id="cd00303">
    <property type="entry name" value="retropepsin_like"/>
    <property type="match status" value="1"/>
</dbReference>
<feature type="region of interest" description="Disordered" evidence="1">
    <location>
        <begin position="1116"/>
        <end position="1137"/>
    </location>
</feature>
<dbReference type="Pfam" id="PF13966">
    <property type="entry name" value="zf-RVT"/>
    <property type="match status" value="1"/>
</dbReference>
<dbReference type="Gene3D" id="2.40.70.10">
    <property type="entry name" value="Acid Proteases"/>
    <property type="match status" value="1"/>
</dbReference>
<feature type="region of interest" description="Disordered" evidence="1">
    <location>
        <begin position="2109"/>
        <end position="2156"/>
    </location>
</feature>
<dbReference type="Proteomes" id="UP000595140">
    <property type="component" value="Unassembled WGS sequence"/>
</dbReference>
<dbReference type="GO" id="GO:0003676">
    <property type="term" value="F:nucleic acid binding"/>
    <property type="evidence" value="ECO:0007669"/>
    <property type="project" value="InterPro"/>
</dbReference>
<accession>A0A484L0G8</accession>
<feature type="region of interest" description="Disordered" evidence="1">
    <location>
        <begin position="2060"/>
        <end position="2086"/>
    </location>
</feature>
<dbReference type="Pfam" id="PF13456">
    <property type="entry name" value="RVT_3"/>
    <property type="match status" value="1"/>
</dbReference>
<sequence>MPSATFTLDEERLLGSKLQYALVGRGDRFINLNILKSFLEGIGFQGGFKLRRLLNNDVLIIFHKEEEYLRFFIRGTWTINHIKFYVSKWSPEYSPHQDCSVVPLWVTFSKLPTHFINPVALFTIASTIGKPLLMDFQTANLIRTNEERCCIEIDLAKPLPSQIHIRICPRDLVLPCKFENVPGFCQQCHKLGPGNFICKIHGHFQTSAPKSSKPDKNHATDTGEWTVVKSKKSIQKDARVIWDTGGPTSDRSKKSDGWILDNQSKKCQATHSLKRGQATSSKVTVRDGWTLGIDYPKRGQATSSVGTVGNGWTLGNNLSKRSQDTFTKSKQIWVPLLNSETKGQQDIVESGTHIPVTTTSSQKSKGSVIAFDSPDPTGVQKNSLIIFNSPSQKDIVSDSHSPFWGLHSIFKVQDHFPSFSAARNFATNLFLQNNEKGNSNNNNKIRFQRGYSMYSHRLLVPYHQQQNQIFLLSMGVIALLSEEYSGKISSMLAQIPTLGLWVVTSTPSLAWMNIKAPPLLIIRTLEDFSDCIDACGLTAPPFTGGIFTWSGTTSKGKLWRRLDRVLHNQSAIEAFNEINLTHLSKTTSYQKPLLIQCKQEGFKGPKPFRFLNVWTTHHSFLEVVSNYWAHSPRIGGMTGFASKLKGLKPVLAHWSKNHFGNIFKEVKDNKIKASRAQEDFENDPTEEKRAQANLASANLILSLNKEVDFWKQKANIKWMSEGDCNSKFFHSFVKSKRRKLAIKTIHDDQGNILTTQEDICREAIHYFSNCYTTVTQSDETIISQFIDQVIDDRDNQLICSIPSEAEIYKAIMNLNPDSAAGPDGFNGYFFRICWKIIKVDVILACQEFFLGFPVPRSFGSTFITLIPKIEDPKGYNTGNHPLISHLAFADDLVVFLNGDTRNLKKFRRILEDYQKGSGQQVNLNKSSFYTGKKVGHVHDSCPRWKPLEGLDGQNMDREKHGSKTFLLEEWDTGWQVVQPKKGKAKSITTWTWRVKESGNNGPWLEGPGECSKATDSMKDMVPVTEPQSSCSPKPTHTSEIEDFQSYSITDPTILSAFTLQHLFDNSIRIPYQEDFPVDENMAIICFEQNPIAVEFPAEVFEVEDVVELTPSKKGQRLKKYVPPSPENPGLASISDHKGPIGPDMGIIEDFTQTISYYGISMAAIDHFQKVFESSYVGDMEDILSQIQPALTDKDNVLMGSIPEEEEIRKIVWSLNPNSSAGGDGFNGFFYRQCWDTIKLDVWQAINLNKSQAIVHDKMRLEQKRAITKILGIKCHTKEFTYLGSTIVRGKLRKIHCKELVEKFEKRITSWVFHLVAPHCHFNNGVLQWRTGTYSFKVAYSLTYNHHPKQLSCVYLWDKRQIGKVGIFLWRCLNRILPLPMNLSRMNVQTSALCPFCMGDAGQRESENLTQFLTRWKEEVDKVEEMDDKTVLSLLLNGLRARELYKEFCRKPPATYQEAYHTAWEFAEAETQLWAKKEAEHGFKPKPVQVNKEEEPGPSRPRHHYDPIVRMVNTEECQEIRKAPVIPPENPTSQAGRQWSGTYWSYHRRKHTRREPIVFTDRDLPPTGEDHNDPLVITMDINGVDVARVLVDHGSSVNILYLETFQKLRLCQTQLEPLKTPLSGFTGDTVEAEGSIVLLVELGSGEKTVWKKMRFIVVDIKCVHNAILGRLGINKVGAVISMPHLCMKFHTPGDLPVSHPTKQWWEMAVDGASSPKGCGGGIVFTTPEGFKIYHALIFNFKLTNNEAEYEALAGGLKLAQALKISRVSIKSDSSLIVGQVTENADADLLSKLTQYAPEHVSKLARVEILDRASIDKLEVVAITAAGQSDRSNLIGADNHWMCDLMKYLTDGSLTEQDDRKRKVKLRAPRFQVIDGMLYKRAFGGPLLRCLTNREAERVIAEVHEGVCAAHQMSRTLSQRIILLGYYWPTIAQDCERSDPPEVGAEGKSVQKEISSTVESAVCGGLTGDLAGGGLPGRRRPAWPPVKMAAMVIRAIRRRGGAGGLAGDRLPAGLSTASSGETKRSHCMTNWESYLRKELCFSRESHKAREQATWPAAACLAASQDGGDGDSSKQMERGRRWAGWQPPACPPIDSVQRCEVSGILWQRRDLEPAVKKSAGGPAGDRQPARLSTTSSGERVPVDSSGAAAGLPATAGLPA</sequence>
<dbReference type="InterPro" id="IPR026960">
    <property type="entry name" value="RVT-Znf"/>
</dbReference>
<protein>
    <submittedName>
        <fullName evidence="4">Uncharacterized protein</fullName>
    </submittedName>
</protein>
<dbReference type="GO" id="GO:0004523">
    <property type="term" value="F:RNA-DNA hybrid ribonuclease activity"/>
    <property type="evidence" value="ECO:0007669"/>
    <property type="project" value="InterPro"/>
</dbReference>
<feature type="region of interest" description="Disordered" evidence="1">
    <location>
        <begin position="1480"/>
        <end position="1504"/>
    </location>
</feature>
<evidence type="ECO:0000259" key="3">
    <source>
        <dbReference type="Pfam" id="PF13966"/>
    </source>
</evidence>
<dbReference type="EMBL" id="OOIL02000779">
    <property type="protein sequence ID" value="VFQ69366.1"/>
    <property type="molecule type" value="Genomic_DNA"/>
</dbReference>
<reference evidence="4 5" key="1">
    <citation type="submission" date="2018-04" db="EMBL/GenBank/DDBJ databases">
        <authorList>
            <person name="Vogel A."/>
        </authorList>
    </citation>
    <scope>NUCLEOTIDE SEQUENCE [LARGE SCALE GENOMIC DNA]</scope>
</reference>
<dbReference type="InterPro" id="IPR002156">
    <property type="entry name" value="RNaseH_domain"/>
</dbReference>
<dbReference type="OrthoDB" id="1217086at2759"/>
<evidence type="ECO:0000259" key="2">
    <source>
        <dbReference type="Pfam" id="PF13456"/>
    </source>
</evidence>
<proteinExistence type="predicted"/>
<gene>
    <name evidence="4" type="ORF">CCAM_LOCUS11142</name>
</gene>
<dbReference type="InterPro" id="IPR021109">
    <property type="entry name" value="Peptidase_aspartic_dom_sf"/>
</dbReference>
<keyword evidence="5" id="KW-1185">Reference proteome</keyword>
<feature type="domain" description="RNase H type-1" evidence="2">
    <location>
        <begin position="1717"/>
        <end position="1806"/>
    </location>
</feature>
<dbReference type="Gene3D" id="1.10.340.70">
    <property type="match status" value="1"/>
</dbReference>
<dbReference type="SUPFAM" id="SSF53098">
    <property type="entry name" value="Ribonuclease H-like"/>
    <property type="match status" value="1"/>
</dbReference>
<evidence type="ECO:0000313" key="4">
    <source>
        <dbReference type="EMBL" id="VFQ69366.1"/>
    </source>
</evidence>